<dbReference type="OrthoDB" id="2191548at2759"/>
<evidence type="ECO:0000313" key="3">
    <source>
        <dbReference type="Proteomes" id="UP000002313"/>
    </source>
</evidence>
<name>E0S638_ENCIT</name>
<evidence type="ECO:0000313" key="2">
    <source>
        <dbReference type="EMBL" id="ADM11173.1"/>
    </source>
</evidence>
<dbReference type="VEuPathDB" id="MicrosporidiaDB:Eint_030290"/>
<dbReference type="KEGG" id="ein:Eint_030290"/>
<gene>
    <name evidence="2" type="ORF">Eint_030290</name>
</gene>
<evidence type="ECO:0000256" key="1">
    <source>
        <dbReference type="SAM" id="Phobius"/>
    </source>
</evidence>
<dbReference type="Proteomes" id="UP000002313">
    <property type="component" value="Chromosome III"/>
</dbReference>
<feature type="transmembrane region" description="Helical" evidence="1">
    <location>
        <begin position="116"/>
        <end position="145"/>
    </location>
</feature>
<dbReference type="HOGENOM" id="CLU_1069692_0_0_1"/>
<keyword evidence="1" id="KW-0472">Membrane</keyword>
<reference evidence="2 3" key="2">
    <citation type="journal article" date="2012" name="Proc. Natl. Acad. Sci. U.S.A.">
        <title>Gain and loss of multiple functionally related, horizontally transferred genes in the reduced genomes of two microsporidian parasites.</title>
        <authorList>
            <person name="Pombert J.-F."/>
            <person name="Selman M."/>
            <person name="Burki F."/>
            <person name="Bardell F.T."/>
            <person name="Farinelli L."/>
            <person name="Solter L.F."/>
            <person name="Whitman D.W."/>
            <person name="Weiss L.M."/>
            <person name="Corradi N."/>
            <person name="Keeling P.J."/>
        </authorList>
    </citation>
    <scope>NUCLEOTIDE SEQUENCE [LARGE SCALE GENOMIC DNA]</scope>
    <source>
        <strain evidence="2 3">ATCC 50506</strain>
    </source>
</reference>
<keyword evidence="1" id="KW-1133">Transmembrane helix</keyword>
<dbReference type="EMBL" id="CP001944">
    <property type="protein sequence ID" value="ADM11173.1"/>
    <property type="molecule type" value="Genomic_DNA"/>
</dbReference>
<proteinExistence type="predicted"/>
<protein>
    <submittedName>
        <fullName evidence="2">Uncharacterized protein</fullName>
    </submittedName>
</protein>
<feature type="transmembrane region" description="Helical" evidence="1">
    <location>
        <begin position="188"/>
        <end position="208"/>
    </location>
</feature>
<feature type="transmembrane region" description="Helical" evidence="1">
    <location>
        <begin position="228"/>
        <end position="251"/>
    </location>
</feature>
<feature type="transmembrane region" description="Helical" evidence="1">
    <location>
        <begin position="39"/>
        <end position="55"/>
    </location>
</feature>
<organism evidence="2 3">
    <name type="scientific">Encephalitozoon intestinalis (strain ATCC 50506)</name>
    <name type="common">Microsporidian parasite</name>
    <name type="synonym">Septata intestinalis</name>
    <dbReference type="NCBI Taxonomy" id="876142"/>
    <lineage>
        <taxon>Eukaryota</taxon>
        <taxon>Fungi</taxon>
        <taxon>Fungi incertae sedis</taxon>
        <taxon>Microsporidia</taxon>
        <taxon>Unikaryonidae</taxon>
        <taxon>Encephalitozoon</taxon>
    </lineage>
</organism>
<accession>E0S638</accession>
<dbReference type="AlphaFoldDB" id="E0S638"/>
<dbReference type="GeneID" id="9698937"/>
<keyword evidence="3" id="KW-1185">Reference proteome</keyword>
<sequence>MKIIFSFLLIRKVSCYFLFELINDFVGYYEDMFFPSSIGAWAILAGSFFVTFYGIRFPRISLAPYIAAIVYYNFCDIKEGINSISPKTVQTYHIPPDILQGSKDLLGGSSTDPVSLWVVSLFLASALVWFLEIASGLLFVAGLYVIYRMFFHIGFEKYKETDPEIFYTLFLGSFVILYYVTRRMVKYLLILLFAVTGSLILLVSIELITENYALGFYDLILDLEDTKYLEVSSLPAPLSVWIITSFIGMFWQWRSSPDKN</sequence>
<feature type="transmembrane region" description="Helical" evidence="1">
    <location>
        <begin position="165"/>
        <end position="181"/>
    </location>
</feature>
<reference evidence="2 3" key="1">
    <citation type="journal article" date="2010" name="Nat. Commun.">
        <title>The complete sequence of the smallest known nuclear genome from the microsporidian Encephalitozoon intestinalis.</title>
        <authorList>
            <person name="Corradi N."/>
            <person name="Pombert J.-F."/>
            <person name="Farinelli L."/>
            <person name="Didier E.S."/>
            <person name="Keeling P.J."/>
        </authorList>
    </citation>
    <scope>NUCLEOTIDE SEQUENCE [LARGE SCALE GENOMIC DNA]</scope>
    <source>
        <strain evidence="2 3">ATCC 50506</strain>
    </source>
</reference>
<dbReference type="RefSeq" id="XP_003072533.1">
    <property type="nucleotide sequence ID" value="XM_003072487.1"/>
</dbReference>
<keyword evidence="1" id="KW-0812">Transmembrane</keyword>